<dbReference type="Pfam" id="PF08241">
    <property type="entry name" value="Methyltransf_11"/>
    <property type="match status" value="1"/>
</dbReference>
<keyword evidence="2" id="KW-0489">Methyltransferase</keyword>
<keyword evidence="3" id="KW-1185">Reference proteome</keyword>
<reference evidence="2 3" key="1">
    <citation type="submission" date="2019-06" db="EMBL/GenBank/DDBJ databases">
        <title>Rhodococcus spaelei sp. nov., isolated from a cave.</title>
        <authorList>
            <person name="Lee S.D."/>
        </authorList>
    </citation>
    <scope>NUCLEOTIDE SEQUENCE [LARGE SCALE GENOMIC DNA]</scope>
    <source>
        <strain evidence="2 3">C9-5</strain>
    </source>
</reference>
<dbReference type="InterPro" id="IPR013216">
    <property type="entry name" value="Methyltransf_11"/>
</dbReference>
<accession>A0A541B0A1</accession>
<dbReference type="Proteomes" id="UP000316256">
    <property type="component" value="Unassembled WGS sequence"/>
</dbReference>
<evidence type="ECO:0000313" key="3">
    <source>
        <dbReference type="Proteomes" id="UP000316256"/>
    </source>
</evidence>
<dbReference type="PANTHER" id="PTHR42912:SF80">
    <property type="entry name" value="METHYLTRANSFERASE DOMAIN-CONTAINING PROTEIN"/>
    <property type="match status" value="1"/>
</dbReference>
<dbReference type="PANTHER" id="PTHR42912">
    <property type="entry name" value="METHYLTRANSFERASE"/>
    <property type="match status" value="1"/>
</dbReference>
<dbReference type="Gene3D" id="3.40.50.150">
    <property type="entry name" value="Vaccinia Virus protein VP39"/>
    <property type="match status" value="1"/>
</dbReference>
<dbReference type="OrthoDB" id="65624at2"/>
<dbReference type="AlphaFoldDB" id="A0A541B0A1"/>
<feature type="domain" description="Methyltransferase type 11" evidence="1">
    <location>
        <begin position="48"/>
        <end position="144"/>
    </location>
</feature>
<dbReference type="InterPro" id="IPR029063">
    <property type="entry name" value="SAM-dependent_MTases_sf"/>
</dbReference>
<dbReference type="GO" id="GO:0008757">
    <property type="term" value="F:S-adenosylmethionine-dependent methyltransferase activity"/>
    <property type="evidence" value="ECO:0007669"/>
    <property type="project" value="InterPro"/>
</dbReference>
<dbReference type="RefSeq" id="WP_142102639.1">
    <property type="nucleotide sequence ID" value="NZ_VIGH01000010.1"/>
</dbReference>
<dbReference type="SUPFAM" id="SSF53335">
    <property type="entry name" value="S-adenosyl-L-methionine-dependent methyltransferases"/>
    <property type="match status" value="1"/>
</dbReference>
<evidence type="ECO:0000259" key="1">
    <source>
        <dbReference type="Pfam" id="PF08241"/>
    </source>
</evidence>
<protein>
    <submittedName>
        <fullName evidence="2">Methyltransferase domain-containing protein</fullName>
    </submittedName>
</protein>
<proteinExistence type="predicted"/>
<sequence length="210" mass="23093">MREPGNQRVSTVFDAMAKHYDRQMGWFERFVIGPARTWAVEQARGRVLELAVGTGLNLPLYGPGIEHVLGVDLSEGMLEVARTRIADDGIERVEVRHGDVQRLEVPDGSVDTVLSTFTYCTIPDPGLASTEAFRVLVPGGRIVLAEHGPATNRVLRLAMRTVEPLSIRFGADHLTRDPVPYLEDAGFVVDEVSRSGKGGIVFRVLAHRPL</sequence>
<organism evidence="2 3">
    <name type="scientific">Rhodococcus spelaei</name>
    <dbReference type="NCBI Taxonomy" id="2546320"/>
    <lineage>
        <taxon>Bacteria</taxon>
        <taxon>Bacillati</taxon>
        <taxon>Actinomycetota</taxon>
        <taxon>Actinomycetes</taxon>
        <taxon>Mycobacteriales</taxon>
        <taxon>Nocardiaceae</taxon>
        <taxon>Rhodococcus</taxon>
    </lineage>
</organism>
<name>A0A541B0A1_9NOCA</name>
<dbReference type="GO" id="GO:0032259">
    <property type="term" value="P:methylation"/>
    <property type="evidence" value="ECO:0007669"/>
    <property type="project" value="UniProtKB-KW"/>
</dbReference>
<comment type="caution">
    <text evidence="2">The sequence shown here is derived from an EMBL/GenBank/DDBJ whole genome shotgun (WGS) entry which is preliminary data.</text>
</comment>
<evidence type="ECO:0000313" key="2">
    <source>
        <dbReference type="EMBL" id="TQF65742.1"/>
    </source>
</evidence>
<keyword evidence="2" id="KW-0808">Transferase</keyword>
<dbReference type="CDD" id="cd02440">
    <property type="entry name" value="AdoMet_MTases"/>
    <property type="match status" value="1"/>
</dbReference>
<dbReference type="EMBL" id="VIGH01000010">
    <property type="protein sequence ID" value="TQF65742.1"/>
    <property type="molecule type" value="Genomic_DNA"/>
</dbReference>
<gene>
    <name evidence="2" type="ORF">FK531_20110</name>
</gene>
<dbReference type="InterPro" id="IPR050508">
    <property type="entry name" value="Methyltransf_Superfamily"/>
</dbReference>